<dbReference type="InterPro" id="IPR014419">
    <property type="entry name" value="HutZ"/>
</dbReference>
<protein>
    <submittedName>
        <fullName evidence="3">Pyridoxamine 5'-phosphate oxidase family protein</fullName>
    </submittedName>
</protein>
<accession>A0AA96I4R0</accession>
<dbReference type="PIRSF" id="PIRSF004633">
    <property type="entry name" value="UCP_PLP_oxd"/>
    <property type="match status" value="1"/>
</dbReference>
<dbReference type="AlphaFoldDB" id="A0AA96I4R0"/>
<dbReference type="GO" id="GO:0005829">
    <property type="term" value="C:cytosol"/>
    <property type="evidence" value="ECO:0007669"/>
    <property type="project" value="TreeGrafter"/>
</dbReference>
<dbReference type="Gene3D" id="2.30.110.10">
    <property type="entry name" value="Electron Transport, Fmn-binding Protein, Chain A"/>
    <property type="match status" value="1"/>
</dbReference>
<geneLocation type="plasmid" evidence="3">
    <name>p133_LEO_107</name>
</geneLocation>
<dbReference type="Pfam" id="PF01243">
    <property type="entry name" value="PNPOx_N"/>
    <property type="match status" value="1"/>
</dbReference>
<dbReference type="EMBL" id="CP134847">
    <property type="protein sequence ID" value="WNL18048.1"/>
    <property type="molecule type" value="Genomic_DNA"/>
</dbReference>
<proteinExistence type="predicted"/>
<reference evidence="3" key="1">
    <citation type="submission" date="2023-09" db="EMBL/GenBank/DDBJ databases">
        <title>Arcobacter tbilisiensis sp. nov. isolated from chicken meat in Tbilisi, Georgia.</title>
        <authorList>
            <person name="Matthias R."/>
            <person name="Zautner A.E."/>
        </authorList>
    </citation>
    <scope>NUCLEOTIDE SEQUENCE</scope>
    <source>
        <strain evidence="3">LEO 107</strain>
        <plasmid evidence="3">p133_LEO_107</plasmid>
    </source>
</reference>
<dbReference type="PANTHER" id="PTHR35176">
    <property type="entry name" value="HEME OXYGENASE HI_0854-RELATED"/>
    <property type="match status" value="1"/>
</dbReference>
<evidence type="ECO:0000259" key="2">
    <source>
        <dbReference type="Pfam" id="PF01243"/>
    </source>
</evidence>
<dbReference type="InterPro" id="IPR011576">
    <property type="entry name" value="Pyridox_Oxase_N"/>
</dbReference>
<organism evidence="3">
    <name type="scientific">Arcobacter sp. AZ-2023</name>
    <dbReference type="NCBI Taxonomy" id="3074453"/>
    <lineage>
        <taxon>Bacteria</taxon>
        <taxon>Pseudomonadati</taxon>
        <taxon>Campylobacterota</taxon>
        <taxon>Epsilonproteobacteria</taxon>
        <taxon>Campylobacterales</taxon>
        <taxon>Arcobacteraceae</taxon>
        <taxon>Arcobacter</taxon>
    </lineage>
</organism>
<sequence>MEEKPKVYKQEKVQTDLDIFLDDIKTVILSTVSSDGEPFASHSPFVRDEEGNFYVFISTSVQHSHNMYNNGKAHILFLEDESKTKHIYARRRLYFKAKAEKFDEKDERTEKIAQLFEKRFGKQASLVRDMPASRFYKLTPSEGNFVVGFGAAYRLDETNKKIKEQNTMNGMAHGETHELGLKKDA</sequence>
<feature type="domain" description="Pyridoxamine 5'-phosphate oxidase N-terminal" evidence="2">
    <location>
        <begin position="20"/>
        <end position="146"/>
    </location>
</feature>
<keyword evidence="1" id="KW-0560">Oxidoreductase</keyword>
<evidence type="ECO:0000313" key="3">
    <source>
        <dbReference type="EMBL" id="WNL18048.1"/>
    </source>
</evidence>
<keyword evidence="3" id="KW-0614">Plasmid</keyword>
<dbReference type="GO" id="GO:0016627">
    <property type="term" value="F:oxidoreductase activity, acting on the CH-CH group of donors"/>
    <property type="evidence" value="ECO:0007669"/>
    <property type="project" value="TreeGrafter"/>
</dbReference>
<name>A0AA96I4R0_9BACT</name>
<dbReference type="InterPro" id="IPR012349">
    <property type="entry name" value="Split_barrel_FMN-bd"/>
</dbReference>
<dbReference type="GO" id="GO:0070967">
    <property type="term" value="F:coenzyme F420 binding"/>
    <property type="evidence" value="ECO:0007669"/>
    <property type="project" value="TreeGrafter"/>
</dbReference>
<dbReference type="PANTHER" id="PTHR35176:SF6">
    <property type="entry name" value="HEME OXYGENASE HI_0854-RELATED"/>
    <property type="match status" value="1"/>
</dbReference>
<gene>
    <name evidence="3" type="ORF">RJG54_11840</name>
</gene>
<evidence type="ECO:0000256" key="1">
    <source>
        <dbReference type="ARBA" id="ARBA00023002"/>
    </source>
</evidence>
<dbReference type="SUPFAM" id="SSF50475">
    <property type="entry name" value="FMN-binding split barrel"/>
    <property type="match status" value="1"/>
</dbReference>
<dbReference type="InterPro" id="IPR052019">
    <property type="entry name" value="F420H2_bilvrd_red/Heme_oxyg"/>
</dbReference>